<accession>A0A1S8A8H8</accession>
<dbReference type="PANTHER" id="PTHR10039:SF10">
    <property type="entry name" value="NACHT DOMAIN-CONTAINING PROTEIN"/>
    <property type="match status" value="1"/>
</dbReference>
<dbReference type="InterPro" id="IPR027417">
    <property type="entry name" value="P-loop_NTPase"/>
</dbReference>
<evidence type="ECO:0000259" key="2">
    <source>
        <dbReference type="Pfam" id="PF24883"/>
    </source>
</evidence>
<proteinExistence type="predicted"/>
<organism evidence="3">
    <name type="scientific">Rosellinia necatrix</name>
    <name type="common">White root-rot fungus</name>
    <dbReference type="NCBI Taxonomy" id="77044"/>
    <lineage>
        <taxon>Eukaryota</taxon>
        <taxon>Fungi</taxon>
        <taxon>Dikarya</taxon>
        <taxon>Ascomycota</taxon>
        <taxon>Pezizomycotina</taxon>
        <taxon>Sordariomycetes</taxon>
        <taxon>Xylariomycetidae</taxon>
        <taxon>Xylariales</taxon>
        <taxon>Xylariaceae</taxon>
        <taxon>Rosellinia</taxon>
    </lineage>
</organism>
<dbReference type="SUPFAM" id="SSF52540">
    <property type="entry name" value="P-loop containing nucleoside triphosphate hydrolases"/>
    <property type="match status" value="1"/>
</dbReference>
<dbReference type="Gene3D" id="3.40.50.300">
    <property type="entry name" value="P-loop containing nucleotide triphosphate hydrolases"/>
    <property type="match status" value="1"/>
</dbReference>
<dbReference type="PANTHER" id="PTHR10039">
    <property type="entry name" value="AMELOGENIN"/>
    <property type="match status" value="1"/>
</dbReference>
<keyword evidence="4" id="KW-1185">Reference proteome</keyword>
<feature type="domain" description="Nephrocystin 3-like N-terminal" evidence="2">
    <location>
        <begin position="279"/>
        <end position="430"/>
    </location>
</feature>
<dbReference type="OrthoDB" id="7464126at2759"/>
<dbReference type="Pfam" id="PF24883">
    <property type="entry name" value="NPHP3_N"/>
    <property type="match status" value="1"/>
</dbReference>
<protein>
    <submittedName>
        <fullName evidence="3">Putative NACHT domain protein</fullName>
    </submittedName>
</protein>
<name>A0A1S8A8H8_ROSNE</name>
<keyword evidence="1" id="KW-0677">Repeat</keyword>
<dbReference type="InterPro" id="IPR056884">
    <property type="entry name" value="NPHP3-like_N"/>
</dbReference>
<dbReference type="STRING" id="77044.A0A1S8A8H8"/>
<dbReference type="EMBL" id="DF977476">
    <property type="protein sequence ID" value="GAW26416.1"/>
    <property type="molecule type" value="Genomic_DNA"/>
</dbReference>
<reference evidence="3" key="1">
    <citation type="submission" date="2016-03" db="EMBL/GenBank/DDBJ databases">
        <title>Draft genome sequence of Rosellinia necatrix.</title>
        <authorList>
            <person name="Kanematsu S."/>
        </authorList>
    </citation>
    <scope>NUCLEOTIDE SEQUENCE [LARGE SCALE GENOMIC DNA]</scope>
    <source>
        <strain evidence="3">W97</strain>
    </source>
</reference>
<evidence type="ECO:0000256" key="1">
    <source>
        <dbReference type="ARBA" id="ARBA00022737"/>
    </source>
</evidence>
<dbReference type="AlphaFoldDB" id="A0A1S8A8H8"/>
<evidence type="ECO:0000313" key="4">
    <source>
        <dbReference type="Proteomes" id="UP000054516"/>
    </source>
</evidence>
<dbReference type="Proteomes" id="UP000054516">
    <property type="component" value="Unassembled WGS sequence"/>
</dbReference>
<dbReference type="OMA" id="EWITHAN"/>
<gene>
    <name evidence="3" type="ORF">SAMD00023353_3100310</name>
</gene>
<evidence type="ECO:0000313" key="3">
    <source>
        <dbReference type="EMBL" id="GAW26416.1"/>
    </source>
</evidence>
<sequence>MALALANTASLKPEIRLAQAVSEFEASLSGDQKSRFRLFRSQAQFLAPQINDVMRITAEVDANASRKLAAARCYGPRFTNLLQTVQQFAALGDIIVGGSQNLVACGVWSLVRMTILAITTSTASIERLSVLFMSIGRSSPRYQALAVLYSRSRRIQDLLTRYFIVVVEICHHFVRFNSKSALSQITSSLNDSKLKSAEEDLHRWAQCIRDEANFLNAETTEREAQQNEDFRSWVGATSRSTIHCQNVEKRIHRLSLLSSFDYETPWKQIRKRGSASFPLGSANYIEWKRKKKPHTILLTGKMGSGKSVIMANIVDDLNLSQPNSLVLYFFCRRDNPDSLRARGIFSSFAKQVLQGHINNDTMDDIFEDFLPVPDFDKITKILTTALQRQNKTHQVCIVLDGFDECDDEEIELIKYGLIQAQSFCKIIISHRSQVNDPTTPRLNWDYSEMAVPEDNPDVKEFIDSELSRRIQSKTLSLGSAELVIDIRDALLRGAHGM</sequence>